<gene>
    <name evidence="1" type="ORF">BJZ21_003306</name>
</gene>
<evidence type="ECO:0000313" key="2">
    <source>
        <dbReference type="Proteomes" id="UP000535511"/>
    </source>
</evidence>
<comment type="caution">
    <text evidence="1">The sequence shown here is derived from an EMBL/GenBank/DDBJ whole genome shotgun (WGS) entry which is preliminary data.</text>
</comment>
<dbReference type="EMBL" id="JACCBG010000001">
    <property type="protein sequence ID" value="NYD43223.1"/>
    <property type="molecule type" value="Genomic_DNA"/>
</dbReference>
<dbReference type="AlphaFoldDB" id="A0A7Y9JCA8"/>
<evidence type="ECO:0000313" key="1">
    <source>
        <dbReference type="EMBL" id="NYD43223.1"/>
    </source>
</evidence>
<organism evidence="1 2">
    <name type="scientific">Nocardioides panaciterrulae</name>
    <dbReference type="NCBI Taxonomy" id="661492"/>
    <lineage>
        <taxon>Bacteria</taxon>
        <taxon>Bacillati</taxon>
        <taxon>Actinomycetota</taxon>
        <taxon>Actinomycetes</taxon>
        <taxon>Propionibacteriales</taxon>
        <taxon>Nocardioidaceae</taxon>
        <taxon>Nocardioides</taxon>
    </lineage>
</organism>
<keyword evidence="2" id="KW-1185">Reference proteome</keyword>
<reference evidence="1 2" key="1">
    <citation type="submission" date="2020-07" db="EMBL/GenBank/DDBJ databases">
        <title>Sequencing the genomes of 1000 actinobacteria strains.</title>
        <authorList>
            <person name="Klenk H.-P."/>
        </authorList>
    </citation>
    <scope>NUCLEOTIDE SEQUENCE [LARGE SCALE GENOMIC DNA]</scope>
    <source>
        <strain evidence="1 2">DSM 21350</strain>
    </source>
</reference>
<dbReference type="RefSeq" id="WP_179664769.1">
    <property type="nucleotide sequence ID" value="NZ_JACCBG010000001.1"/>
</dbReference>
<proteinExistence type="predicted"/>
<sequence length="47" mass="5186">MAYLDRKHAFVSYVTEDKEAIDGLRAVLEAAQIPLLARPQLSNSARG</sequence>
<evidence type="ECO:0008006" key="3">
    <source>
        <dbReference type="Google" id="ProtNLM"/>
    </source>
</evidence>
<name>A0A7Y9JCA8_9ACTN</name>
<accession>A0A7Y9JCA8</accession>
<protein>
    <recommendedName>
        <fullName evidence="3">TIR domain-containing protein</fullName>
    </recommendedName>
</protein>
<dbReference type="Proteomes" id="UP000535511">
    <property type="component" value="Unassembled WGS sequence"/>
</dbReference>